<evidence type="ECO:0008006" key="3">
    <source>
        <dbReference type="Google" id="ProtNLM"/>
    </source>
</evidence>
<comment type="caution">
    <text evidence="1">The sequence shown here is derived from an EMBL/GenBank/DDBJ whole genome shotgun (WGS) entry which is preliminary data.</text>
</comment>
<dbReference type="AlphaFoldDB" id="A0A3A8EM97"/>
<protein>
    <recommendedName>
        <fullName evidence="3">Uracil-DNA glycosylase-like domain-containing protein</fullName>
    </recommendedName>
</protein>
<dbReference type="OrthoDB" id="573462at2"/>
<reference evidence="1 2" key="1">
    <citation type="submission" date="2018-09" db="EMBL/GenBank/DDBJ databases">
        <title>The draft genome of Acinetobacter spp. strains.</title>
        <authorList>
            <person name="Qin J."/>
            <person name="Feng Y."/>
            <person name="Zong Z."/>
        </authorList>
    </citation>
    <scope>NUCLEOTIDE SEQUENCE [LARGE SCALE GENOMIC DNA]</scope>
    <source>
        <strain evidence="1 2">WCHAc060012</strain>
    </source>
</reference>
<gene>
    <name evidence="1" type="ORF">D7V32_14605</name>
</gene>
<dbReference type="Proteomes" id="UP000282388">
    <property type="component" value="Unassembled WGS sequence"/>
</dbReference>
<keyword evidence="2" id="KW-1185">Reference proteome</keyword>
<accession>A0A3A8EM97</accession>
<dbReference type="EMBL" id="RAXV01000039">
    <property type="protein sequence ID" value="RKG29503.1"/>
    <property type="molecule type" value="Genomic_DNA"/>
</dbReference>
<organism evidence="1 2">
    <name type="scientific">Acinetobacter tianfuensis</name>
    <dbReference type="NCBI Taxonomy" id="2419603"/>
    <lineage>
        <taxon>Bacteria</taxon>
        <taxon>Pseudomonadati</taxon>
        <taxon>Pseudomonadota</taxon>
        <taxon>Gammaproteobacteria</taxon>
        <taxon>Moraxellales</taxon>
        <taxon>Moraxellaceae</taxon>
        <taxon>Acinetobacter</taxon>
    </lineage>
</organism>
<proteinExistence type="predicted"/>
<evidence type="ECO:0000313" key="1">
    <source>
        <dbReference type="EMBL" id="RKG29503.1"/>
    </source>
</evidence>
<sequence length="261" mass="28708">MIMASFNDFSTVIAQQSIEQLLHTDALLLGSSDAISSYYCPFDAINTQAKVVLVGICPGKVQWKNALTSARQALKAGLTLDQILLTAKTSGAFSGPMRSNLIHMLDYAGLAQKLDIQSTAALFEPQNSLVHMTSVLRHCILINGENYNGSSPNMLKNTFLNQHIQQYFIPETAQFQNAVYIPLGKSVIDVLYHLSSLGYLKESQILDGFPHPSGANAERIKYFLGEKSANQLSAKTNAQMIDQAKNRLLDKINHINFKAST</sequence>
<evidence type="ECO:0000313" key="2">
    <source>
        <dbReference type="Proteomes" id="UP000282388"/>
    </source>
</evidence>
<name>A0A3A8EM97_9GAMM</name>